<comment type="caution">
    <text evidence="1">The sequence shown here is derived from an EMBL/GenBank/DDBJ whole genome shotgun (WGS) entry which is preliminary data.</text>
</comment>
<dbReference type="AlphaFoldDB" id="A0AAV2YLT0"/>
<dbReference type="EMBL" id="DAKRPA010000259">
    <property type="protein sequence ID" value="DAZ94268.1"/>
    <property type="molecule type" value="Genomic_DNA"/>
</dbReference>
<dbReference type="Proteomes" id="UP001146120">
    <property type="component" value="Unassembled WGS sequence"/>
</dbReference>
<reference evidence="1" key="1">
    <citation type="submission" date="2022-11" db="EMBL/GenBank/DDBJ databases">
        <authorList>
            <person name="Morgan W.R."/>
            <person name="Tartar A."/>
        </authorList>
    </citation>
    <scope>NUCLEOTIDE SEQUENCE</scope>
    <source>
        <strain evidence="1">ARSEF 373</strain>
    </source>
</reference>
<reference evidence="1" key="2">
    <citation type="journal article" date="2023" name="Microbiol Resour">
        <title>Decontamination and Annotation of the Draft Genome Sequence of the Oomycete Lagenidium giganteum ARSEF 373.</title>
        <authorList>
            <person name="Morgan W.R."/>
            <person name="Tartar A."/>
        </authorList>
    </citation>
    <scope>NUCLEOTIDE SEQUENCE</scope>
    <source>
        <strain evidence="1">ARSEF 373</strain>
    </source>
</reference>
<organism evidence="1 2">
    <name type="scientific">Lagenidium giganteum</name>
    <dbReference type="NCBI Taxonomy" id="4803"/>
    <lineage>
        <taxon>Eukaryota</taxon>
        <taxon>Sar</taxon>
        <taxon>Stramenopiles</taxon>
        <taxon>Oomycota</taxon>
        <taxon>Peronosporomycetes</taxon>
        <taxon>Pythiales</taxon>
        <taxon>Pythiaceae</taxon>
    </lineage>
</organism>
<evidence type="ECO:0000313" key="1">
    <source>
        <dbReference type="EMBL" id="DAZ94268.1"/>
    </source>
</evidence>
<protein>
    <submittedName>
        <fullName evidence="1">Uncharacterized protein</fullName>
    </submittedName>
</protein>
<gene>
    <name evidence="1" type="ORF">N0F65_011900</name>
</gene>
<sequence length="282" mass="30969">MRVQPLHDVEVAVARSQFHGAGRASFGAHLMQPLHQLEVAVHGRVVHRARRASFRALLVQPLHDSKVSVLGGVVHGSRRAVAQPRGRVQPLQHGQVAELRRKVHEQRGLVRRRQCQRVAGARQVLQQVLPSLGGGLLHRPAPRVVDASGGERPHVWQVHAMLLEHVWHGSERHFGALCLCACRGAMAQMASAASAMAMARSAPSRATQFAAMRSWATGGRHLTSATRVTGRRHHIPFNMSPLHHLLDYGDPVSQVSVTSPINPISVTHSWVVRKKECAWVSS</sequence>
<keyword evidence="2" id="KW-1185">Reference proteome</keyword>
<name>A0AAV2YLT0_9STRA</name>
<evidence type="ECO:0000313" key="2">
    <source>
        <dbReference type="Proteomes" id="UP001146120"/>
    </source>
</evidence>
<accession>A0AAV2YLT0</accession>
<proteinExistence type="predicted"/>